<accession>A0A0F9FQJ2</accession>
<proteinExistence type="predicted"/>
<dbReference type="EMBL" id="LAZR01031603">
    <property type="protein sequence ID" value="KKL53282.1"/>
    <property type="molecule type" value="Genomic_DNA"/>
</dbReference>
<sequence>MVGYPKEDEMNEQCGHEIALEKRLNEIRRLEGINDDLLTALKKALTEHRQQELGYNSACWCIDAEAAIKKAKLPA</sequence>
<reference evidence="1" key="1">
    <citation type="journal article" date="2015" name="Nature">
        <title>Complex archaea that bridge the gap between prokaryotes and eukaryotes.</title>
        <authorList>
            <person name="Spang A."/>
            <person name="Saw J.H."/>
            <person name="Jorgensen S.L."/>
            <person name="Zaremba-Niedzwiedzka K."/>
            <person name="Martijn J."/>
            <person name="Lind A.E."/>
            <person name="van Eijk R."/>
            <person name="Schleper C."/>
            <person name="Guy L."/>
            <person name="Ettema T.J."/>
        </authorList>
    </citation>
    <scope>NUCLEOTIDE SEQUENCE</scope>
</reference>
<evidence type="ECO:0000313" key="1">
    <source>
        <dbReference type="EMBL" id="KKL53282.1"/>
    </source>
</evidence>
<protein>
    <submittedName>
        <fullName evidence="1">Uncharacterized protein</fullName>
    </submittedName>
</protein>
<name>A0A0F9FQJ2_9ZZZZ</name>
<dbReference type="AlphaFoldDB" id="A0A0F9FQJ2"/>
<gene>
    <name evidence="1" type="ORF">LCGC14_2277030</name>
</gene>
<organism evidence="1">
    <name type="scientific">marine sediment metagenome</name>
    <dbReference type="NCBI Taxonomy" id="412755"/>
    <lineage>
        <taxon>unclassified sequences</taxon>
        <taxon>metagenomes</taxon>
        <taxon>ecological metagenomes</taxon>
    </lineage>
</organism>
<comment type="caution">
    <text evidence="1">The sequence shown here is derived from an EMBL/GenBank/DDBJ whole genome shotgun (WGS) entry which is preliminary data.</text>
</comment>